<dbReference type="GO" id="GO:0005813">
    <property type="term" value="C:centrosome"/>
    <property type="evidence" value="ECO:0007669"/>
    <property type="project" value="TreeGrafter"/>
</dbReference>
<feature type="compositionally biased region" description="Polar residues" evidence="2">
    <location>
        <begin position="1402"/>
        <end position="1416"/>
    </location>
</feature>
<feature type="compositionally biased region" description="Basic residues" evidence="2">
    <location>
        <begin position="2011"/>
        <end position="2027"/>
    </location>
</feature>
<feature type="compositionally biased region" description="Polar residues" evidence="2">
    <location>
        <begin position="542"/>
        <end position="556"/>
    </location>
</feature>
<reference evidence="3" key="4">
    <citation type="submission" date="2025-09" db="UniProtKB">
        <authorList>
            <consortium name="Ensembl"/>
        </authorList>
    </citation>
    <scope>IDENTIFICATION</scope>
</reference>
<feature type="compositionally biased region" description="Low complexity" evidence="2">
    <location>
        <begin position="1148"/>
        <end position="1159"/>
    </location>
</feature>
<feature type="region of interest" description="Disordered" evidence="2">
    <location>
        <begin position="1399"/>
        <end position="1680"/>
    </location>
</feature>
<feature type="compositionally biased region" description="Basic and acidic residues" evidence="2">
    <location>
        <begin position="1796"/>
        <end position="1827"/>
    </location>
</feature>
<feature type="region of interest" description="Disordered" evidence="2">
    <location>
        <begin position="1084"/>
        <end position="1106"/>
    </location>
</feature>
<accession>A0A3P8YGK0</accession>
<feature type="coiled-coil region" evidence="1">
    <location>
        <begin position="108"/>
        <end position="154"/>
    </location>
</feature>
<feature type="compositionally biased region" description="Basic and acidic residues" evidence="2">
    <location>
        <begin position="995"/>
        <end position="1005"/>
    </location>
</feature>
<feature type="region of interest" description="Disordered" evidence="2">
    <location>
        <begin position="351"/>
        <end position="384"/>
    </location>
</feature>
<feature type="region of interest" description="Disordered" evidence="2">
    <location>
        <begin position="898"/>
        <end position="918"/>
    </location>
</feature>
<proteinExistence type="predicted"/>
<dbReference type="Proteomes" id="UP000265140">
    <property type="component" value="Chromosome 1"/>
</dbReference>
<feature type="coiled-coil region" evidence="1">
    <location>
        <begin position="218"/>
        <end position="273"/>
    </location>
</feature>
<dbReference type="PANTHER" id="PTHR21553:SF26">
    <property type="entry name" value="ALMS MOTIF DOMAIN-CONTAINING PROTEIN"/>
    <property type="match status" value="1"/>
</dbReference>
<dbReference type="PANTHER" id="PTHR21553">
    <property type="entry name" value="ALMS1-RELATED"/>
    <property type="match status" value="1"/>
</dbReference>
<reference evidence="3" key="3">
    <citation type="submission" date="2025-08" db="UniProtKB">
        <authorList>
            <consortium name="Ensembl"/>
        </authorList>
    </citation>
    <scope>IDENTIFICATION</scope>
</reference>
<evidence type="ECO:0000256" key="1">
    <source>
        <dbReference type="SAM" id="Coils"/>
    </source>
</evidence>
<feature type="compositionally biased region" description="Low complexity" evidence="2">
    <location>
        <begin position="359"/>
        <end position="370"/>
    </location>
</feature>
<dbReference type="GeneID" id="105015230"/>
<evidence type="ECO:0008006" key="5">
    <source>
        <dbReference type="Google" id="ProtNLM"/>
    </source>
</evidence>
<dbReference type="Bgee" id="ENSELUG00000015667">
    <property type="expression patterns" value="Expressed in ovary and 15 other cell types or tissues"/>
</dbReference>
<dbReference type="CTD" id="85459"/>
<feature type="compositionally biased region" description="Polar residues" evidence="2">
    <location>
        <begin position="1556"/>
        <end position="1565"/>
    </location>
</feature>
<feature type="compositionally biased region" description="Basic and acidic residues" evidence="2">
    <location>
        <begin position="1992"/>
        <end position="2010"/>
    </location>
</feature>
<feature type="compositionally biased region" description="Basic and acidic residues" evidence="2">
    <location>
        <begin position="485"/>
        <end position="495"/>
    </location>
</feature>
<feature type="region of interest" description="Disordered" evidence="2">
    <location>
        <begin position="763"/>
        <end position="791"/>
    </location>
</feature>
<dbReference type="GO" id="GO:0005829">
    <property type="term" value="C:cytosol"/>
    <property type="evidence" value="ECO:0007669"/>
    <property type="project" value="TreeGrafter"/>
</dbReference>
<reference evidence="3" key="2">
    <citation type="submission" date="2020-02" db="EMBL/GenBank/DDBJ databases">
        <title>Esox lucius (northern pike) genome, fEsoLuc1, primary haplotype.</title>
        <authorList>
            <person name="Myers G."/>
            <person name="Karagic N."/>
            <person name="Meyer A."/>
            <person name="Pippel M."/>
            <person name="Reichard M."/>
            <person name="Winkler S."/>
            <person name="Tracey A."/>
            <person name="Sims Y."/>
            <person name="Howe K."/>
            <person name="Rhie A."/>
            <person name="Formenti G."/>
            <person name="Durbin R."/>
            <person name="Fedrigo O."/>
            <person name="Jarvis E.D."/>
        </authorList>
    </citation>
    <scope>NUCLEOTIDE SEQUENCE [LARGE SCALE GENOMIC DNA]</scope>
</reference>
<feature type="region of interest" description="Disordered" evidence="2">
    <location>
        <begin position="1795"/>
        <end position="1827"/>
    </location>
</feature>
<dbReference type="GO" id="GO:0046599">
    <property type="term" value="P:regulation of centriole replication"/>
    <property type="evidence" value="ECO:0007669"/>
    <property type="project" value="TreeGrafter"/>
</dbReference>
<feature type="region of interest" description="Disordered" evidence="2">
    <location>
        <begin position="1131"/>
        <end position="1160"/>
    </location>
</feature>
<feature type="compositionally biased region" description="Polar residues" evidence="2">
    <location>
        <begin position="1084"/>
        <end position="1105"/>
    </location>
</feature>
<sequence>MKRKVARLRLSPNEEAQLIREEHERRRKLRIQQVREQERYIALQIRREVQQRRERELENLAEELKEEWESQQREKLKTLQKLFQDNLSILGEGHRSAKENEPDWIAIAQKKDENHVRAEERYREALKELKSHRQKELEEQNRFIKARKKAIQVERERAAKVASLPPLPPNPIENIESKKPGPVKKQDVDGFSVTHYHMAETAVDREVDTEQPNACVLAMKEAQRLQELGLEAQRERQEQQEKARLRGSHALRQEQLTQDRERLLVELEHMQQTDLRRRRQVVSQMPAQIFQPLYKRQEMREDWQRDMEFAFEDMYTGERRVKGDLVLQLVPEPLLAVSTGSQDEDLDLTQEENVPNLVPPAGAEEGGASTEGEEPSRPPSRAPRQALKKLLDRIRSQRDQWSYGGQDEPLPDTQTAPSAERNMAADVMTIETGSLASEEREEPFTTTSSRLPEPSQPAPETTEESIVAGTLLHPDKQAFKSNAFESERKRREEELERQKQEQIALLQELEENKCRLELLLQEAQQEKERLKKAVAQDAVAPSGTQATLAQDRVSPTSPSPQPAIPKGAEDEHSRRIRQYQQRLVEQNRLHKRSVEQARQRLEEYQRTLRNRYCGATTSTCLPPALPQPHLHLGTVPPALEAPLDLPSGSLLPSPLPVARTAQTPVGILMREPSILSQTQFPPGLGTTGGTVPLEYAAQNRLDHRAGVSAWLADNVFDRVTKDLQERLSLPSSSLEPLSHRPPPCHLHPASHVPPTAFPIPAVSPAPSQEAVTPTGEAPVQPGPVLRTSKFGEKIERQQQELREARRRVEAQREELSLQQSELEKEQRRRQREELQALLTANDTKHDVARGPELGSEVTGAARLRLMASLLQAIEESTGNASAEAHQSQDGALNIQTSRQDRPASHPLSHPHTRAAKPPVARAWLGITDVTMEQHELSAIQEVESPVNASLITGRSDKWDAPDGASCGLHKQAFLSKQLQCVSSAPEVCFRGSRIEKAVPEQEPSERGPGSSSPSTAGELSADAVSGTGTESGGSGKLSWRERLRLEAGASLEPEFSPGLSLCSSEFRRGVAGKSVPELENIPSAQRPSETHYLSSTTMSSGSYVTTDPDHNSTRIDSSMLLAGFGIGGSERTWSTNGLSSPRLRSCRGASGSGSPISGSLLHNSSIQRIIDKYTREFNLSLSSTGNPTGSSEGSEGSAVEGSSSSASQQQPWSRVLLENEGPARSPMSGVVSVSHPSGTPSGDQRLYQEWDNRVHRIMDSFSDKSSSLVVDQGRESTVSPVIGQPSVQSSGLGMDKGRDSIVGCMIGQPFAQSSSLGMDLEVKSAVSQMIGQLSSPSTSSDRRWDSTLSRMIGVLSSQSASASQLIDQMGLGLAHSSPWLDEEQDDSRMMRPLVGELDESAVQRSKSSGADGSNSPGWVDLGGSGLTELSSEPERGPQSLLSSTGPPGLETPPHYESLQHPGVSSQEEDRTGDSFYPLQAEVTHNETAEAAAMTSHHSEVEGLWSSGADGSNSQDWVDLGGSGLTGVSSEPEGGPEASLSSSSPPGLETPPHPHYQSLQHPGASSQEEDRAGDPASESFHPLLAEVTQNRTAEPSIFTADLPEQEVEGSYSHNEETDQDVPAGDHDPSTCSGELEVNRDSSVSSDPSPERLRGGEAPPEPLQDSLYQLTMSQGPLHDSALVGSPGEAEVGLAVCSLSGLSCDDTPNVDMPPAGDTNMNSATKPQEADQGGAVTFGDLGAGQADSKLCSKSSPPIWERIKEVGSGMGIMDESILTLVSLTDTTLQDQEVSLIEEEGGDMKVSSREECEKEDLVGKERDSRLSLEGDSRINETTSSHAVMLLEFQSCPSVNLQQAFQQKRRALIQRSTRRVEEIQARRAEAQAKPNTQTDSTEITVKTTTRTQSAPTTVQSSSSTKPRRKGRSVSSSHVGGAEQKKQKSQEPLLPSVQVSVSEPKLNKVGEVRISTPEARKQDVIEMRQRTERLYSRLEEVKKRKEMRSRQEAYAENREKAKEFHKKTLQKLRAKQTLQ</sequence>
<evidence type="ECO:0000256" key="2">
    <source>
        <dbReference type="SAM" id="MobiDB-lite"/>
    </source>
</evidence>
<dbReference type="RefSeq" id="XP_019903488.2">
    <property type="nucleotide sequence ID" value="XM_020047929.2"/>
</dbReference>
<dbReference type="GeneTree" id="ENSGT00940000153123"/>
<reference evidence="4" key="1">
    <citation type="journal article" date="2014" name="PLoS ONE">
        <title>The genome and linkage map of the northern pike (Esox lucius): conserved synteny revealed between the salmonid sister group and the Neoteleostei.</title>
        <authorList>
            <person name="Rondeau E.B."/>
            <person name="Minkley D.R."/>
            <person name="Leong J.S."/>
            <person name="Messmer A.M."/>
            <person name="Jantzen J.R."/>
            <person name="von Schalburg K.R."/>
            <person name="Lemon C."/>
            <person name="Bird N.H."/>
            <person name="Koop B.F."/>
        </authorList>
    </citation>
    <scope>NUCLEOTIDE SEQUENCE</scope>
</reference>
<dbReference type="Ensembl" id="ENSELUT00000025031.3">
    <property type="protein sequence ID" value="ENSELUP00000015683.3"/>
    <property type="gene ID" value="ENSELUG00000015667.3"/>
</dbReference>
<feature type="region of interest" description="Disordered" evidence="2">
    <location>
        <begin position="1181"/>
        <end position="1245"/>
    </location>
</feature>
<protein>
    <recommendedName>
        <fullName evidence="5">ALMS motif domain-containing protein</fullName>
    </recommendedName>
</protein>
<feature type="region of interest" description="Disordered" evidence="2">
    <location>
        <begin position="1874"/>
        <end position="1952"/>
    </location>
</feature>
<evidence type="ECO:0000313" key="3">
    <source>
        <dbReference type="Ensembl" id="ENSELUP00000015683.3"/>
    </source>
</evidence>
<dbReference type="GO" id="GO:0005814">
    <property type="term" value="C:centriole"/>
    <property type="evidence" value="ECO:0007669"/>
    <property type="project" value="TreeGrafter"/>
</dbReference>
<name>A0A3P8YGK0_ESOLU</name>
<feature type="region of interest" description="Disordered" evidence="2">
    <location>
        <begin position="163"/>
        <end position="183"/>
    </location>
</feature>
<feature type="compositionally biased region" description="Low complexity" evidence="2">
    <location>
        <begin position="1182"/>
        <end position="1207"/>
    </location>
</feature>
<feature type="region of interest" description="Disordered" evidence="2">
    <location>
        <begin position="995"/>
        <end position="1037"/>
    </location>
</feature>
<feature type="region of interest" description="Disordered" evidence="2">
    <location>
        <begin position="399"/>
        <end position="495"/>
    </location>
</feature>
<feature type="compositionally biased region" description="Polar residues" evidence="2">
    <location>
        <begin position="1882"/>
        <end position="1913"/>
    </location>
</feature>
<keyword evidence="4" id="KW-1185">Reference proteome</keyword>
<feature type="region of interest" description="Disordered" evidence="2">
    <location>
        <begin position="535"/>
        <end position="574"/>
    </location>
</feature>
<feature type="coiled-coil region" evidence="1">
    <location>
        <begin position="46"/>
        <end position="81"/>
    </location>
</feature>
<organism evidence="3 4">
    <name type="scientific">Esox lucius</name>
    <name type="common">Northern pike</name>
    <dbReference type="NCBI Taxonomy" id="8010"/>
    <lineage>
        <taxon>Eukaryota</taxon>
        <taxon>Metazoa</taxon>
        <taxon>Chordata</taxon>
        <taxon>Craniata</taxon>
        <taxon>Vertebrata</taxon>
        <taxon>Euteleostomi</taxon>
        <taxon>Actinopterygii</taxon>
        <taxon>Neopterygii</taxon>
        <taxon>Teleostei</taxon>
        <taxon>Protacanthopterygii</taxon>
        <taxon>Esociformes</taxon>
        <taxon>Esocidae</taxon>
        <taxon>Esox</taxon>
    </lineage>
</organism>
<evidence type="ECO:0000313" key="4">
    <source>
        <dbReference type="Proteomes" id="UP000265140"/>
    </source>
</evidence>
<feature type="region of interest" description="Disordered" evidence="2">
    <location>
        <begin position="1992"/>
        <end position="2027"/>
    </location>
</feature>
<keyword evidence="1" id="KW-0175">Coiled coil</keyword>